<dbReference type="GO" id="GO:0043161">
    <property type="term" value="P:proteasome-mediated ubiquitin-dependent protein catabolic process"/>
    <property type="evidence" value="ECO:0007669"/>
    <property type="project" value="TreeGrafter"/>
</dbReference>
<gene>
    <name evidence="4" type="ORF">PACLA_8A019165</name>
</gene>
<dbReference type="OrthoDB" id="5547302at2759"/>
<dbReference type="SMART" id="SM00449">
    <property type="entry name" value="SPRY"/>
    <property type="match status" value="1"/>
</dbReference>
<dbReference type="InterPro" id="IPR043136">
    <property type="entry name" value="B30.2/SPRY_sf"/>
</dbReference>
<dbReference type="FunFam" id="2.60.120.920:FF:000007">
    <property type="entry name" value="SPRY domain-containing SOCS box protein 1"/>
    <property type="match status" value="1"/>
</dbReference>
<dbReference type="PROSITE" id="PS50225">
    <property type="entry name" value="SOCS"/>
    <property type="match status" value="1"/>
</dbReference>
<comment type="subcellular location">
    <subcellularLocation>
        <location evidence="1">Cytoplasm</location>
    </subcellularLocation>
</comment>
<evidence type="ECO:0000256" key="3">
    <source>
        <dbReference type="ARBA" id="ARBA00022490"/>
    </source>
</evidence>
<protein>
    <submittedName>
        <fullName evidence="4">SPRY domain-containing SOCS box 1-like</fullName>
    </submittedName>
</protein>
<dbReference type="SUPFAM" id="SSF158235">
    <property type="entry name" value="SOCS box-like"/>
    <property type="match status" value="1"/>
</dbReference>
<dbReference type="InterPro" id="IPR050672">
    <property type="entry name" value="FBXO45-Fsn/SPSB_families"/>
</dbReference>
<accession>A0A7D9D9G3</accession>
<dbReference type="Gene3D" id="2.60.120.920">
    <property type="match status" value="1"/>
</dbReference>
<dbReference type="GO" id="GO:0035556">
    <property type="term" value="P:intracellular signal transduction"/>
    <property type="evidence" value="ECO:0007669"/>
    <property type="project" value="InterPro"/>
</dbReference>
<dbReference type="PANTHER" id="PTHR12245">
    <property type="entry name" value="SPRY DOMAIN CONTAINING SOCS BOX PROTEIN"/>
    <property type="match status" value="1"/>
</dbReference>
<comment type="caution">
    <text evidence="4">The sequence shown here is derived from an EMBL/GenBank/DDBJ whole genome shotgun (WGS) entry which is preliminary data.</text>
</comment>
<dbReference type="GO" id="GO:0019005">
    <property type="term" value="C:SCF ubiquitin ligase complex"/>
    <property type="evidence" value="ECO:0007669"/>
    <property type="project" value="TreeGrafter"/>
</dbReference>
<dbReference type="CDD" id="cd12906">
    <property type="entry name" value="SPRY_SOCS1-2-4"/>
    <property type="match status" value="1"/>
</dbReference>
<reference evidence="4" key="1">
    <citation type="submission" date="2020-04" db="EMBL/GenBank/DDBJ databases">
        <authorList>
            <person name="Alioto T."/>
            <person name="Alioto T."/>
            <person name="Gomez Garrido J."/>
        </authorList>
    </citation>
    <scope>NUCLEOTIDE SEQUENCE</scope>
    <source>
        <strain evidence="4">A484AB</strain>
    </source>
</reference>
<dbReference type="PROSITE" id="PS50188">
    <property type="entry name" value="B302_SPRY"/>
    <property type="match status" value="1"/>
</dbReference>
<keyword evidence="5" id="KW-1185">Reference proteome</keyword>
<dbReference type="Gene3D" id="1.10.750.20">
    <property type="entry name" value="SOCS box"/>
    <property type="match status" value="1"/>
</dbReference>
<proteinExistence type="inferred from homology"/>
<organism evidence="4 5">
    <name type="scientific">Paramuricea clavata</name>
    <name type="common">Red gorgonian</name>
    <name type="synonym">Violescent sea-whip</name>
    <dbReference type="NCBI Taxonomy" id="317549"/>
    <lineage>
        <taxon>Eukaryota</taxon>
        <taxon>Metazoa</taxon>
        <taxon>Cnidaria</taxon>
        <taxon>Anthozoa</taxon>
        <taxon>Octocorallia</taxon>
        <taxon>Malacalcyonacea</taxon>
        <taxon>Plexauridae</taxon>
        <taxon>Paramuricea</taxon>
    </lineage>
</organism>
<dbReference type="InterPro" id="IPR003877">
    <property type="entry name" value="SPRY_dom"/>
</dbReference>
<dbReference type="Pfam" id="PF07525">
    <property type="entry name" value="SOCS_box"/>
    <property type="match status" value="1"/>
</dbReference>
<dbReference type="Proteomes" id="UP001152795">
    <property type="component" value="Unassembled WGS sequence"/>
</dbReference>
<dbReference type="FunFam" id="1.10.750.20:FF:000001">
    <property type="entry name" value="Ankyrin repeat and SOCS box containing 1"/>
    <property type="match status" value="1"/>
</dbReference>
<evidence type="ECO:0000313" key="4">
    <source>
        <dbReference type="EMBL" id="CAB3979454.1"/>
    </source>
</evidence>
<keyword evidence="3" id="KW-0963">Cytoplasm</keyword>
<dbReference type="Pfam" id="PF00622">
    <property type="entry name" value="SPRY"/>
    <property type="match status" value="1"/>
</dbReference>
<dbReference type="EMBL" id="CACRXK020000200">
    <property type="protein sequence ID" value="CAB3979454.1"/>
    <property type="molecule type" value="Genomic_DNA"/>
</dbReference>
<dbReference type="SMART" id="SM00969">
    <property type="entry name" value="SOCS_box"/>
    <property type="match status" value="1"/>
</dbReference>
<dbReference type="GO" id="GO:0005737">
    <property type="term" value="C:cytoplasm"/>
    <property type="evidence" value="ECO:0007669"/>
    <property type="project" value="UniProtKB-SubCell"/>
</dbReference>
<dbReference type="InterPro" id="IPR001496">
    <property type="entry name" value="SOCS_box"/>
</dbReference>
<evidence type="ECO:0000256" key="1">
    <source>
        <dbReference type="ARBA" id="ARBA00004496"/>
    </source>
</evidence>
<dbReference type="SUPFAM" id="SSF49899">
    <property type="entry name" value="Concanavalin A-like lectins/glucanases"/>
    <property type="match status" value="1"/>
</dbReference>
<evidence type="ECO:0000313" key="5">
    <source>
        <dbReference type="Proteomes" id="UP001152795"/>
    </source>
</evidence>
<name>A0A7D9D9G3_PARCT</name>
<dbReference type="InterPro" id="IPR013320">
    <property type="entry name" value="ConA-like_dom_sf"/>
</dbReference>
<dbReference type="InterPro" id="IPR036036">
    <property type="entry name" value="SOCS_box-like_dom_sf"/>
</dbReference>
<comment type="similarity">
    <text evidence="2">Belongs to the SPSB family.</text>
</comment>
<dbReference type="AlphaFoldDB" id="A0A7D9D9G3"/>
<evidence type="ECO:0000256" key="2">
    <source>
        <dbReference type="ARBA" id="ARBA00010910"/>
    </source>
</evidence>
<dbReference type="InterPro" id="IPR001870">
    <property type="entry name" value="B30.2/SPRY"/>
</dbReference>
<dbReference type="PANTHER" id="PTHR12245:SF11">
    <property type="entry name" value="PROTEIN GUSTAVUS"/>
    <property type="match status" value="1"/>
</dbReference>
<sequence length="284" mass="32526">MGARISSTKRSNMEASESRLQRYKNISIVTIPSKPSPSAQARPEKLDIILDRPKLTDEVTRAHAWNPEDKSPNVFIKDDNPYVLHRHPVAQSTDCVRGKIGYKRGFHVWEVRWPSRQRGTHAVIGVATSKAPLQCTGYQTLVGNNPESWGWDIGRNKLYHDEKNISKKNYPDTNDNFTAPECVRVVLDMEEGTLSFEANEQFYGVAFRNLKGKTVYPIVSAVWGHCEVDMRYLGGLDPEPQPLMELCRRSIRKSMGKQRLLKVQDNVEKLPLPGCLKRYIQYQW</sequence>